<sequence length="359" mass="40123">MSNLISDMNVGRLLAIFALLINQSVYALAGECLERTWEGTVGGLPVTMRFETIYPDDKLAGRYYYSENVNDLLLMPLGEQSGRWAEIDPMGRQTGVLTLSCTEARLSGEWKSGDGRRRLPVLARARAGLDYQARRMAALRWSVLAVPEPNGEGRDLLQPFGLEALGVTGLRLHGHSVGVRTINAKLMAEFRDAVQVALECRTTGRLTQGEGHTYENRRTWSVETRNRGFVVVVQTSSDFCGQAHPYLDVEHTVFEASRGEIVRMADWLSEPYQDELGPKSELGKLLHGLYRHGGDASCFEEIAFTTSDMWPSESGLHFRTIAPYESRRCIETFLLPFDSVWPYLSSIGKVASKAFVVQH</sequence>
<proteinExistence type="predicted"/>
<dbReference type="KEGG" id="pais:PFX98_19560"/>
<dbReference type="EMBL" id="CP116346">
    <property type="protein sequence ID" value="WIT11082.1"/>
    <property type="molecule type" value="Genomic_DNA"/>
</dbReference>
<evidence type="ECO:0000313" key="1">
    <source>
        <dbReference type="EMBL" id="WIT11082.1"/>
    </source>
</evidence>
<organism evidence="1 2">
    <name type="scientific">Paucibacter sediminis</name>
    <dbReference type="NCBI Taxonomy" id="3019553"/>
    <lineage>
        <taxon>Bacteria</taxon>
        <taxon>Pseudomonadati</taxon>
        <taxon>Pseudomonadota</taxon>
        <taxon>Betaproteobacteria</taxon>
        <taxon>Burkholderiales</taxon>
        <taxon>Sphaerotilaceae</taxon>
        <taxon>Roseateles</taxon>
    </lineage>
</organism>
<gene>
    <name evidence="1" type="ORF">PFX98_19560</name>
</gene>
<dbReference type="RefSeq" id="WP_285232160.1">
    <property type="nucleotide sequence ID" value="NZ_CP116346.1"/>
</dbReference>
<dbReference type="AlphaFoldDB" id="A0AA95N9V3"/>
<reference evidence="1" key="1">
    <citation type="submission" date="2023-01" db="EMBL/GenBank/DDBJ databases">
        <title>Whole genome sequence of Paucibacter sp. S2-9 isolated from pond sediment.</title>
        <authorList>
            <person name="Jung J.Y."/>
        </authorList>
    </citation>
    <scope>NUCLEOTIDE SEQUENCE</scope>
    <source>
        <strain evidence="1">S2-9</strain>
    </source>
</reference>
<dbReference type="Proteomes" id="UP001177769">
    <property type="component" value="Chromosome"/>
</dbReference>
<accession>A0AA95N9V3</accession>
<keyword evidence="2" id="KW-1185">Reference proteome</keyword>
<protein>
    <submittedName>
        <fullName evidence="1">Uncharacterized protein</fullName>
    </submittedName>
</protein>
<name>A0AA95N9V3_9BURK</name>
<evidence type="ECO:0000313" key="2">
    <source>
        <dbReference type="Proteomes" id="UP001177769"/>
    </source>
</evidence>